<sequence>MYHRHNANNQATQAPHSPPAMPIIPQAAVTPSQQVEQPKPVHPPSSIPTMASPVSATVATAPSTQWQPAPQNPAAQYQAQNLPVQYQPQAQFGQYQPPNPIVQFQPQPVGGPFQPQPINGSFQPQPITHSFQPQQPAGQYQAYHPMPRPNNLQWHTPSGPQPACYQPAPGPYQPAHGLYQPAPALYQTTPNHFGQAMQQLSLGPQQPVPQSFVNAPPAVLSPVNIEPTTDSLRDPRT</sequence>
<dbReference type="AlphaFoldDB" id="A0A6G1I962"/>
<accession>A0A6G1I962</accession>
<feature type="compositionally biased region" description="Low complexity" evidence="1">
    <location>
        <begin position="65"/>
        <end position="76"/>
    </location>
</feature>
<feature type="compositionally biased region" description="Polar residues" evidence="1">
    <location>
        <begin position="204"/>
        <end position="213"/>
    </location>
</feature>
<feature type="region of interest" description="Disordered" evidence="1">
    <location>
        <begin position="204"/>
        <end position="237"/>
    </location>
</feature>
<proteinExistence type="predicted"/>
<keyword evidence="3" id="KW-1185">Reference proteome</keyword>
<protein>
    <submittedName>
        <fullName evidence="2">Uncharacterized protein</fullName>
    </submittedName>
</protein>
<dbReference type="EMBL" id="ML996688">
    <property type="protein sequence ID" value="KAF2404577.1"/>
    <property type="molecule type" value="Genomic_DNA"/>
</dbReference>
<reference evidence="2" key="1">
    <citation type="journal article" date="2020" name="Stud. Mycol.">
        <title>101 Dothideomycetes genomes: a test case for predicting lifestyles and emergence of pathogens.</title>
        <authorList>
            <person name="Haridas S."/>
            <person name="Albert R."/>
            <person name="Binder M."/>
            <person name="Bloem J."/>
            <person name="Labutti K."/>
            <person name="Salamov A."/>
            <person name="Andreopoulos B."/>
            <person name="Baker S."/>
            <person name="Barry K."/>
            <person name="Bills G."/>
            <person name="Bluhm B."/>
            <person name="Cannon C."/>
            <person name="Castanera R."/>
            <person name="Culley D."/>
            <person name="Daum C."/>
            <person name="Ezra D."/>
            <person name="Gonzalez J."/>
            <person name="Henrissat B."/>
            <person name="Kuo A."/>
            <person name="Liang C."/>
            <person name="Lipzen A."/>
            <person name="Lutzoni F."/>
            <person name="Magnuson J."/>
            <person name="Mondo S."/>
            <person name="Nolan M."/>
            <person name="Ohm R."/>
            <person name="Pangilinan J."/>
            <person name="Park H.-J."/>
            <person name="Ramirez L."/>
            <person name="Alfaro M."/>
            <person name="Sun H."/>
            <person name="Tritt A."/>
            <person name="Yoshinaga Y."/>
            <person name="Zwiers L.-H."/>
            <person name="Turgeon B."/>
            <person name="Goodwin S."/>
            <person name="Spatafora J."/>
            <person name="Crous P."/>
            <person name="Grigoriev I."/>
        </authorList>
    </citation>
    <scope>NUCLEOTIDE SEQUENCE</scope>
    <source>
        <strain evidence="2">CBS 262.69</strain>
    </source>
</reference>
<feature type="compositionally biased region" description="Low complexity" evidence="1">
    <location>
        <begin position="132"/>
        <end position="141"/>
    </location>
</feature>
<evidence type="ECO:0000313" key="3">
    <source>
        <dbReference type="Proteomes" id="UP000799640"/>
    </source>
</evidence>
<feature type="region of interest" description="Disordered" evidence="1">
    <location>
        <begin position="1"/>
        <end position="76"/>
    </location>
</feature>
<feature type="compositionally biased region" description="Polar residues" evidence="1">
    <location>
        <begin position="119"/>
        <end position="131"/>
    </location>
</feature>
<evidence type="ECO:0000256" key="1">
    <source>
        <dbReference type="SAM" id="MobiDB-lite"/>
    </source>
</evidence>
<feature type="compositionally biased region" description="Low complexity" evidence="1">
    <location>
        <begin position="91"/>
        <end position="118"/>
    </location>
</feature>
<evidence type="ECO:0000313" key="2">
    <source>
        <dbReference type="EMBL" id="KAF2404577.1"/>
    </source>
</evidence>
<feature type="region of interest" description="Disordered" evidence="1">
    <location>
        <begin position="91"/>
        <end position="141"/>
    </location>
</feature>
<feature type="compositionally biased region" description="Polar residues" evidence="1">
    <location>
        <begin position="47"/>
        <end position="64"/>
    </location>
</feature>
<name>A0A6G1I962_9PEZI</name>
<organism evidence="2 3">
    <name type="scientific">Trichodelitschia bisporula</name>
    <dbReference type="NCBI Taxonomy" id="703511"/>
    <lineage>
        <taxon>Eukaryota</taxon>
        <taxon>Fungi</taxon>
        <taxon>Dikarya</taxon>
        <taxon>Ascomycota</taxon>
        <taxon>Pezizomycotina</taxon>
        <taxon>Dothideomycetes</taxon>
        <taxon>Dothideomycetes incertae sedis</taxon>
        <taxon>Phaeotrichales</taxon>
        <taxon>Phaeotrichaceae</taxon>
        <taxon>Trichodelitschia</taxon>
    </lineage>
</organism>
<gene>
    <name evidence="2" type="ORF">EJ06DRAFT_526664</name>
</gene>
<dbReference type="Proteomes" id="UP000799640">
    <property type="component" value="Unassembled WGS sequence"/>
</dbReference>